<accession>A0ABU7TXV2</accession>
<dbReference type="EMBL" id="MLCA01000015">
    <property type="protein sequence ID" value="MEE7494147.1"/>
    <property type="molecule type" value="Genomic_DNA"/>
</dbReference>
<evidence type="ECO:0000313" key="2">
    <source>
        <dbReference type="Proteomes" id="UP001355206"/>
    </source>
</evidence>
<evidence type="ECO:0008006" key="3">
    <source>
        <dbReference type="Google" id="ProtNLM"/>
    </source>
</evidence>
<dbReference type="Proteomes" id="UP001355206">
    <property type="component" value="Unassembled WGS sequence"/>
</dbReference>
<proteinExistence type="predicted"/>
<comment type="caution">
    <text evidence="1">The sequence shown here is derived from an EMBL/GenBank/DDBJ whole genome shotgun (WGS) entry which is preliminary data.</text>
</comment>
<gene>
    <name evidence="1" type="ORF">MOTC310_28495</name>
</gene>
<sequence length="186" mass="19860">MIESGSIGLRVESEGRMLGLLSTAALSGAMVLALGMPARAASDITVAAITTGRLYVVGTTDRPHTAVVLDDRFRTESDESRKFQYELVYHPASCVVSAAIDGTIHEAVVSNCGQQVMPGTWLDPKPAMTKPAPLERVLSPKAELPSALFCPSVQTERSQDPASVELADRTPPVFTVVTGIDFSPRY</sequence>
<evidence type="ECO:0000313" key="1">
    <source>
        <dbReference type="EMBL" id="MEE7494147.1"/>
    </source>
</evidence>
<organism evidence="1 2">
    <name type="scientific">Methylobacterium oryzae</name>
    <dbReference type="NCBI Taxonomy" id="334852"/>
    <lineage>
        <taxon>Bacteria</taxon>
        <taxon>Pseudomonadati</taxon>
        <taxon>Pseudomonadota</taxon>
        <taxon>Alphaproteobacteria</taxon>
        <taxon>Hyphomicrobiales</taxon>
        <taxon>Methylobacteriaceae</taxon>
        <taxon>Methylobacterium</taxon>
    </lineage>
</organism>
<reference evidence="1 2" key="1">
    <citation type="journal article" date="2012" name="Genet. Mol. Biol.">
        <title>Analysis of 16S rRNA and mxaF genes revealing insights into Methylobacterium niche-specific plant association.</title>
        <authorList>
            <person name="Dourado M.N."/>
            <person name="Andreote F.D."/>
            <person name="Dini-Andreote F."/>
            <person name="Conti R."/>
            <person name="Araujo J.M."/>
            <person name="Araujo W.L."/>
        </authorList>
    </citation>
    <scope>NUCLEOTIDE SEQUENCE [LARGE SCALE GENOMIC DNA]</scope>
    <source>
        <strain evidence="1 2">TC3-10</strain>
    </source>
</reference>
<keyword evidence="2" id="KW-1185">Reference proteome</keyword>
<protein>
    <recommendedName>
        <fullName evidence="3">Secreted protein</fullName>
    </recommendedName>
</protein>
<name>A0ABU7TXV2_9HYPH</name>